<dbReference type="PANTHER" id="PTHR33798">
    <property type="entry name" value="FLAVOPROTEIN OXYGENASE"/>
    <property type="match status" value="1"/>
</dbReference>
<dbReference type="RefSeq" id="WP_188777964.1">
    <property type="nucleotide sequence ID" value="NZ_BMKQ01000001.1"/>
</dbReference>
<feature type="domain" description="Flavin reductase like" evidence="6">
    <location>
        <begin position="22"/>
        <end position="167"/>
    </location>
</feature>
<dbReference type="AlphaFoldDB" id="A0A917BAN2"/>
<feature type="compositionally biased region" description="Basic and acidic residues" evidence="5">
    <location>
        <begin position="195"/>
        <end position="204"/>
    </location>
</feature>
<accession>A0A917BAN2</accession>
<evidence type="ECO:0000256" key="3">
    <source>
        <dbReference type="ARBA" id="ARBA00022643"/>
    </source>
</evidence>
<comment type="caution">
    <text evidence="7">The sequence shown here is derived from an EMBL/GenBank/DDBJ whole genome shotgun (WGS) entry which is preliminary data.</text>
</comment>
<reference evidence="7" key="1">
    <citation type="journal article" date="2014" name="Int. J. Syst. Evol. Microbiol.">
        <title>Complete genome sequence of Corynebacterium casei LMG S-19264T (=DSM 44701T), isolated from a smear-ripened cheese.</title>
        <authorList>
            <consortium name="US DOE Joint Genome Institute (JGI-PGF)"/>
            <person name="Walter F."/>
            <person name="Albersmeier A."/>
            <person name="Kalinowski J."/>
            <person name="Ruckert C."/>
        </authorList>
    </citation>
    <scope>NUCLEOTIDE SEQUENCE</scope>
    <source>
        <strain evidence="7">CGMCC 1.16067</strain>
    </source>
</reference>
<dbReference type="SMART" id="SM00903">
    <property type="entry name" value="Flavin_Reduct"/>
    <property type="match status" value="1"/>
</dbReference>
<feature type="region of interest" description="Disordered" evidence="5">
    <location>
        <begin position="182"/>
        <end position="204"/>
    </location>
</feature>
<evidence type="ECO:0000256" key="2">
    <source>
        <dbReference type="ARBA" id="ARBA00022630"/>
    </source>
</evidence>
<evidence type="ECO:0000256" key="1">
    <source>
        <dbReference type="ARBA" id="ARBA00001917"/>
    </source>
</evidence>
<sequence length="204" mass="21773">MDERTTFRIGDEGVDGYRLLTALVVPRPIAWVSTLDESGRGNLAPHSFFSVASADPPTVMFTSVGHKDTVRNVTATGEFTISVATAGMLQEVNDSSAPFEHGEDEAQALGVAMAPSHLVAPPRVRDSPAAIECRLDRLVEVGSNTVVLGTVLGVDVATDALDGSHPTMAALQPLSRLGRDEWGRPPEVFSIERPASVEDTRRGR</sequence>
<keyword evidence="2" id="KW-0285">Flavoprotein</keyword>
<evidence type="ECO:0000256" key="5">
    <source>
        <dbReference type="SAM" id="MobiDB-lite"/>
    </source>
</evidence>
<dbReference type="GO" id="GO:0010181">
    <property type="term" value="F:FMN binding"/>
    <property type="evidence" value="ECO:0007669"/>
    <property type="project" value="InterPro"/>
</dbReference>
<dbReference type="PANTHER" id="PTHR33798:SF5">
    <property type="entry name" value="FLAVIN REDUCTASE LIKE DOMAIN-CONTAINING PROTEIN"/>
    <property type="match status" value="1"/>
</dbReference>
<proteinExistence type="inferred from homology"/>
<comment type="cofactor">
    <cofactor evidence="1">
        <name>FMN</name>
        <dbReference type="ChEBI" id="CHEBI:58210"/>
    </cofactor>
</comment>
<evidence type="ECO:0000313" key="8">
    <source>
        <dbReference type="Proteomes" id="UP000649179"/>
    </source>
</evidence>
<name>A0A917BAN2_9ACTN</name>
<dbReference type="InterPro" id="IPR012349">
    <property type="entry name" value="Split_barrel_FMN-bd"/>
</dbReference>
<protein>
    <submittedName>
        <fullName evidence="7">Flavin reductase</fullName>
    </submittedName>
</protein>
<dbReference type="GO" id="GO:0016646">
    <property type="term" value="F:oxidoreductase activity, acting on the CH-NH group of donors, NAD or NADP as acceptor"/>
    <property type="evidence" value="ECO:0007669"/>
    <property type="project" value="UniProtKB-ARBA"/>
</dbReference>
<keyword evidence="8" id="KW-1185">Reference proteome</keyword>
<dbReference type="Proteomes" id="UP000649179">
    <property type="component" value="Unassembled WGS sequence"/>
</dbReference>
<dbReference type="Pfam" id="PF01613">
    <property type="entry name" value="Flavin_Reduct"/>
    <property type="match status" value="1"/>
</dbReference>
<keyword evidence="3" id="KW-0288">FMN</keyword>
<evidence type="ECO:0000256" key="4">
    <source>
        <dbReference type="ARBA" id="ARBA00038054"/>
    </source>
</evidence>
<dbReference type="Gene3D" id="2.30.110.10">
    <property type="entry name" value="Electron Transport, Fmn-binding Protein, Chain A"/>
    <property type="match status" value="1"/>
</dbReference>
<gene>
    <name evidence="7" type="ORF">GCM10011519_05290</name>
</gene>
<evidence type="ECO:0000313" key="7">
    <source>
        <dbReference type="EMBL" id="GGF34786.1"/>
    </source>
</evidence>
<reference evidence="7" key="2">
    <citation type="submission" date="2020-09" db="EMBL/GenBank/DDBJ databases">
        <authorList>
            <person name="Sun Q."/>
            <person name="Zhou Y."/>
        </authorList>
    </citation>
    <scope>NUCLEOTIDE SEQUENCE</scope>
    <source>
        <strain evidence="7">CGMCC 1.16067</strain>
    </source>
</reference>
<dbReference type="EMBL" id="BMKQ01000001">
    <property type="protein sequence ID" value="GGF34786.1"/>
    <property type="molecule type" value="Genomic_DNA"/>
</dbReference>
<comment type="similarity">
    <text evidence="4">Belongs to the flavoredoxin family.</text>
</comment>
<organism evidence="7 8">
    <name type="scientific">Marmoricola endophyticus</name>
    <dbReference type="NCBI Taxonomy" id="2040280"/>
    <lineage>
        <taxon>Bacteria</taxon>
        <taxon>Bacillati</taxon>
        <taxon>Actinomycetota</taxon>
        <taxon>Actinomycetes</taxon>
        <taxon>Propionibacteriales</taxon>
        <taxon>Nocardioidaceae</taxon>
        <taxon>Marmoricola</taxon>
    </lineage>
</organism>
<dbReference type="SUPFAM" id="SSF50475">
    <property type="entry name" value="FMN-binding split barrel"/>
    <property type="match status" value="1"/>
</dbReference>
<evidence type="ECO:0000259" key="6">
    <source>
        <dbReference type="SMART" id="SM00903"/>
    </source>
</evidence>
<dbReference type="InterPro" id="IPR002563">
    <property type="entry name" value="Flavin_Rdtase-like_dom"/>
</dbReference>